<dbReference type="PANTHER" id="PTHR45620">
    <property type="entry name" value="PDF RECEPTOR-LIKE PROTEIN-RELATED"/>
    <property type="match status" value="1"/>
</dbReference>
<dbReference type="InterPro" id="IPR001879">
    <property type="entry name" value="GPCR_2_extracellular_dom"/>
</dbReference>
<feature type="transmembrane region" description="Helical" evidence="13">
    <location>
        <begin position="370"/>
        <end position="394"/>
    </location>
</feature>
<evidence type="ECO:0000256" key="3">
    <source>
        <dbReference type="ARBA" id="ARBA00022475"/>
    </source>
</evidence>
<dbReference type="Proteomes" id="UP001497382">
    <property type="component" value="Unassembled WGS sequence"/>
</dbReference>
<evidence type="ECO:0000256" key="11">
    <source>
        <dbReference type="ARBA" id="ARBA00023180"/>
    </source>
</evidence>
<evidence type="ECO:0000256" key="6">
    <source>
        <dbReference type="ARBA" id="ARBA00022989"/>
    </source>
</evidence>
<dbReference type="GO" id="GO:0007166">
    <property type="term" value="P:cell surface receptor signaling pathway"/>
    <property type="evidence" value="ECO:0007669"/>
    <property type="project" value="InterPro"/>
</dbReference>
<keyword evidence="11" id="KW-0325">Glycoprotein</keyword>
<evidence type="ECO:0000256" key="14">
    <source>
        <dbReference type="SAM" id="SignalP"/>
    </source>
</evidence>
<dbReference type="SMART" id="SM00008">
    <property type="entry name" value="HormR"/>
    <property type="match status" value="1"/>
</dbReference>
<protein>
    <recommendedName>
        <fullName evidence="19">Calcitonin receptor</fullName>
    </recommendedName>
</protein>
<evidence type="ECO:0000259" key="16">
    <source>
        <dbReference type="PROSITE" id="PS50261"/>
    </source>
</evidence>
<name>A0AAV1ZEB9_9ARAC</name>
<dbReference type="CDD" id="cd15041">
    <property type="entry name" value="7tmB1_hormone_R"/>
    <property type="match status" value="1"/>
</dbReference>
<dbReference type="InterPro" id="IPR050332">
    <property type="entry name" value="GPCR_2"/>
</dbReference>
<sequence>MIPYMIFICILVLPTHGEPNITMEIETVTQSWACRTERRAYLLYDDFKADTCARCYHYMPLFSFKRKFKYLSWLSILRDPATNFTYEANPVNSSSELTASFAAESYVLKWRHCCLAAIECCDHMITTPPIQTDGPYCPRTWDGWQCWDDTPGGTTARDICQGHIYFDNEPPSCPKYAYKVCWPNGTWLENEYMREWTNYSKCGRVDEHRNYLYFHIATYSISIVSLVPALIIFSVYKQLQVHRISMHKNLFMSLFLNGFVVILFKSIVILDELKRSATYETIMDRNGDGCKILFILTKYFRMTNYMWMFCEGFYLHKLIAAAFAEQKSLLMFYIMGWVMPIIPVSVYAILRKTTEDHKCWAFPVESFEWIMNAPNMTSLLVNLIFLCNIIRVLVTKLRATHSNEPSQYRKAVRATLVLVPLFGLHFCLIIYRPPQSTRCDILTAYTYFSHAMDGLQGLLVSLIFCYMNGEVIYLLKRTYQRYRLRHGIGRGRTQSSVMMHPVSVTQVSSMIETQTSQVGLHYRTRNGERPREIANSVSEGNSLVEDVAVV</sequence>
<gene>
    <name evidence="17" type="ORF">LARSCL_LOCUS5048</name>
</gene>
<dbReference type="AlphaFoldDB" id="A0AAV1ZEB9"/>
<feature type="transmembrane region" description="Helical" evidence="13">
    <location>
        <begin position="415"/>
        <end position="434"/>
    </location>
</feature>
<dbReference type="PANTHER" id="PTHR45620:SF42">
    <property type="entry name" value="G-PROTEIN COUPLED RECEPTOR SEB-2"/>
    <property type="match status" value="1"/>
</dbReference>
<dbReference type="Gene3D" id="1.20.1070.10">
    <property type="entry name" value="Rhodopsin 7-helix transmembrane proteins"/>
    <property type="match status" value="1"/>
</dbReference>
<evidence type="ECO:0000256" key="9">
    <source>
        <dbReference type="ARBA" id="ARBA00023157"/>
    </source>
</evidence>
<dbReference type="InterPro" id="IPR003287">
    <property type="entry name" value="GPCR_2_calcitonin_rcpt_fam"/>
</dbReference>
<dbReference type="PROSITE" id="PS50227">
    <property type="entry name" value="G_PROTEIN_RECEP_F2_3"/>
    <property type="match status" value="1"/>
</dbReference>
<keyword evidence="18" id="KW-1185">Reference proteome</keyword>
<feature type="transmembrane region" description="Helical" evidence="13">
    <location>
        <begin position="211"/>
        <end position="236"/>
    </location>
</feature>
<feature type="domain" description="G-protein coupled receptors family 2 profile 2" evidence="16">
    <location>
        <begin position="211"/>
        <end position="468"/>
    </location>
</feature>
<evidence type="ECO:0000256" key="2">
    <source>
        <dbReference type="ARBA" id="ARBA00005314"/>
    </source>
</evidence>
<feature type="chain" id="PRO_5043483318" description="Calcitonin receptor" evidence="14">
    <location>
        <begin position="18"/>
        <end position="550"/>
    </location>
</feature>
<dbReference type="Pfam" id="PF02793">
    <property type="entry name" value="HRM"/>
    <property type="match status" value="1"/>
</dbReference>
<dbReference type="SUPFAM" id="SSF111418">
    <property type="entry name" value="Hormone receptor domain"/>
    <property type="match status" value="1"/>
</dbReference>
<evidence type="ECO:0000256" key="7">
    <source>
        <dbReference type="ARBA" id="ARBA00023040"/>
    </source>
</evidence>
<dbReference type="PRINTS" id="PR00249">
    <property type="entry name" value="GPCRSECRETIN"/>
</dbReference>
<dbReference type="Pfam" id="PF00002">
    <property type="entry name" value="7tm_2"/>
    <property type="match status" value="1"/>
</dbReference>
<proteinExistence type="inferred from homology"/>
<evidence type="ECO:0000256" key="12">
    <source>
        <dbReference type="ARBA" id="ARBA00023224"/>
    </source>
</evidence>
<dbReference type="PROSITE" id="PS00650">
    <property type="entry name" value="G_PROTEIN_RECEP_F2_2"/>
    <property type="match status" value="1"/>
</dbReference>
<dbReference type="EMBL" id="CAXIEN010000045">
    <property type="protein sequence ID" value="CAL1270003.1"/>
    <property type="molecule type" value="Genomic_DNA"/>
</dbReference>
<reference evidence="17 18" key="1">
    <citation type="submission" date="2024-04" db="EMBL/GenBank/DDBJ databases">
        <authorList>
            <person name="Rising A."/>
            <person name="Reimegard J."/>
            <person name="Sonavane S."/>
            <person name="Akerstrom W."/>
            <person name="Nylinder S."/>
            <person name="Hedman E."/>
            <person name="Kallberg Y."/>
        </authorList>
    </citation>
    <scope>NUCLEOTIDE SEQUENCE [LARGE SCALE GENOMIC DNA]</scope>
</reference>
<dbReference type="InterPro" id="IPR017981">
    <property type="entry name" value="GPCR_2-like_7TM"/>
</dbReference>
<evidence type="ECO:0000313" key="18">
    <source>
        <dbReference type="Proteomes" id="UP001497382"/>
    </source>
</evidence>
<organism evidence="17 18">
    <name type="scientific">Larinioides sclopetarius</name>
    <dbReference type="NCBI Taxonomy" id="280406"/>
    <lineage>
        <taxon>Eukaryota</taxon>
        <taxon>Metazoa</taxon>
        <taxon>Ecdysozoa</taxon>
        <taxon>Arthropoda</taxon>
        <taxon>Chelicerata</taxon>
        <taxon>Arachnida</taxon>
        <taxon>Araneae</taxon>
        <taxon>Araneomorphae</taxon>
        <taxon>Entelegynae</taxon>
        <taxon>Araneoidea</taxon>
        <taxon>Araneidae</taxon>
        <taxon>Larinioides</taxon>
    </lineage>
</organism>
<dbReference type="Gene3D" id="4.10.1240.10">
    <property type="entry name" value="GPCR, family 2, extracellular hormone receptor domain"/>
    <property type="match status" value="1"/>
</dbReference>
<dbReference type="GO" id="GO:0007188">
    <property type="term" value="P:adenylate cyclase-modulating G protein-coupled receptor signaling pathway"/>
    <property type="evidence" value="ECO:0007669"/>
    <property type="project" value="TreeGrafter"/>
</dbReference>
<evidence type="ECO:0000256" key="8">
    <source>
        <dbReference type="ARBA" id="ARBA00023136"/>
    </source>
</evidence>
<dbReference type="PROSITE" id="PS50261">
    <property type="entry name" value="G_PROTEIN_RECEP_F2_4"/>
    <property type="match status" value="1"/>
</dbReference>
<evidence type="ECO:0000256" key="10">
    <source>
        <dbReference type="ARBA" id="ARBA00023170"/>
    </source>
</evidence>
<keyword evidence="7" id="KW-0297">G-protein coupled receptor</keyword>
<dbReference type="InterPro" id="IPR000832">
    <property type="entry name" value="GPCR_2_secretin-like"/>
</dbReference>
<keyword evidence="12" id="KW-0807">Transducer</keyword>
<keyword evidence="9" id="KW-1015">Disulfide bond</keyword>
<dbReference type="PRINTS" id="PR01350">
    <property type="entry name" value="CTRFAMILY"/>
</dbReference>
<comment type="similarity">
    <text evidence="2">Belongs to the G-protein coupled receptor 2 family.</text>
</comment>
<evidence type="ECO:0000259" key="15">
    <source>
        <dbReference type="PROSITE" id="PS50227"/>
    </source>
</evidence>
<feature type="transmembrane region" description="Helical" evidence="13">
    <location>
        <begin position="248"/>
        <end position="270"/>
    </location>
</feature>
<keyword evidence="3" id="KW-1003">Cell membrane</keyword>
<accession>A0AAV1ZEB9</accession>
<keyword evidence="6 13" id="KW-1133">Transmembrane helix</keyword>
<evidence type="ECO:0000256" key="4">
    <source>
        <dbReference type="ARBA" id="ARBA00022692"/>
    </source>
</evidence>
<evidence type="ECO:0008006" key="19">
    <source>
        <dbReference type="Google" id="ProtNLM"/>
    </source>
</evidence>
<evidence type="ECO:0000256" key="5">
    <source>
        <dbReference type="ARBA" id="ARBA00022729"/>
    </source>
</evidence>
<keyword evidence="4 13" id="KW-0812">Transmembrane</keyword>
<evidence type="ECO:0000313" key="17">
    <source>
        <dbReference type="EMBL" id="CAL1270003.1"/>
    </source>
</evidence>
<comment type="caution">
    <text evidence="17">The sequence shown here is derived from an EMBL/GenBank/DDBJ whole genome shotgun (WGS) entry which is preliminary data.</text>
</comment>
<feature type="signal peptide" evidence="14">
    <location>
        <begin position="1"/>
        <end position="17"/>
    </location>
</feature>
<evidence type="ECO:0000256" key="13">
    <source>
        <dbReference type="SAM" id="Phobius"/>
    </source>
</evidence>
<dbReference type="GO" id="GO:0005886">
    <property type="term" value="C:plasma membrane"/>
    <property type="evidence" value="ECO:0007669"/>
    <property type="project" value="UniProtKB-SubCell"/>
</dbReference>
<comment type="subcellular location">
    <subcellularLocation>
        <location evidence="1">Cell membrane</location>
        <topology evidence="1">Multi-pass membrane protein</topology>
    </subcellularLocation>
</comment>
<dbReference type="GO" id="GO:0004948">
    <property type="term" value="F:calcitonin receptor activity"/>
    <property type="evidence" value="ECO:0007669"/>
    <property type="project" value="InterPro"/>
</dbReference>
<feature type="domain" description="G-protein coupled receptors family 2 profile 1" evidence="15">
    <location>
        <begin position="119"/>
        <end position="206"/>
    </location>
</feature>
<dbReference type="InterPro" id="IPR017983">
    <property type="entry name" value="GPCR_2_secretin-like_CS"/>
</dbReference>
<dbReference type="InterPro" id="IPR036445">
    <property type="entry name" value="GPCR_2_extracell_dom_sf"/>
</dbReference>
<feature type="transmembrane region" description="Helical" evidence="13">
    <location>
        <begin position="330"/>
        <end position="350"/>
    </location>
</feature>
<evidence type="ECO:0000256" key="1">
    <source>
        <dbReference type="ARBA" id="ARBA00004651"/>
    </source>
</evidence>
<feature type="transmembrane region" description="Helical" evidence="13">
    <location>
        <begin position="454"/>
        <end position="475"/>
    </location>
</feature>
<keyword evidence="8 13" id="KW-0472">Membrane</keyword>
<keyword evidence="5 14" id="KW-0732">Signal</keyword>
<keyword evidence="10" id="KW-0675">Receptor</keyword>